<comment type="subcellular location">
    <subcellularLocation>
        <location evidence="1">Cell membrane</location>
        <topology evidence="1">Multi-pass membrane protein</topology>
    </subcellularLocation>
</comment>
<feature type="transmembrane region" description="Helical" evidence="9">
    <location>
        <begin position="207"/>
        <end position="229"/>
    </location>
</feature>
<feature type="transmembrane region" description="Helical" evidence="9">
    <location>
        <begin position="385"/>
        <end position="404"/>
    </location>
</feature>
<dbReference type="CDD" id="cd17502">
    <property type="entry name" value="MFS_Azr1_MDR_like"/>
    <property type="match status" value="1"/>
</dbReference>
<feature type="transmembrane region" description="Helical" evidence="9">
    <location>
        <begin position="29"/>
        <end position="48"/>
    </location>
</feature>
<dbReference type="Pfam" id="PF07690">
    <property type="entry name" value="MFS_1"/>
    <property type="match status" value="1"/>
</dbReference>
<dbReference type="GO" id="GO:0005886">
    <property type="term" value="C:plasma membrane"/>
    <property type="evidence" value="ECO:0007669"/>
    <property type="project" value="UniProtKB-SubCell"/>
</dbReference>
<feature type="transmembrane region" description="Helical" evidence="9">
    <location>
        <begin position="250"/>
        <end position="269"/>
    </location>
</feature>
<evidence type="ECO:0000256" key="6">
    <source>
        <dbReference type="ARBA" id="ARBA00022989"/>
    </source>
</evidence>
<dbReference type="InterPro" id="IPR036388">
    <property type="entry name" value="WH-like_DNA-bd_sf"/>
</dbReference>
<dbReference type="InterPro" id="IPR020846">
    <property type="entry name" value="MFS_dom"/>
</dbReference>
<keyword evidence="5 9" id="KW-0812">Transmembrane</keyword>
<comment type="similarity">
    <text evidence="2">Belongs to the major facilitator superfamily. TCR/Tet family.</text>
</comment>
<dbReference type="PANTHER" id="PTHR23501:SF197">
    <property type="entry name" value="COMD"/>
    <property type="match status" value="1"/>
</dbReference>
<feature type="transmembrane region" description="Helical" evidence="9">
    <location>
        <begin position="182"/>
        <end position="201"/>
    </location>
</feature>
<name>A0AB39S0R9_9ACTN</name>
<dbReference type="Gene3D" id="1.10.10.10">
    <property type="entry name" value="Winged helix-like DNA-binding domain superfamily/Winged helix DNA-binding domain"/>
    <property type="match status" value="1"/>
</dbReference>
<feature type="domain" description="Major facilitator superfamily (MFS) profile" evidence="10">
    <location>
        <begin position="1"/>
        <end position="477"/>
    </location>
</feature>
<gene>
    <name evidence="11" type="ORF">AB5J53_15775</name>
</gene>
<evidence type="ECO:0000259" key="10">
    <source>
        <dbReference type="PROSITE" id="PS50850"/>
    </source>
</evidence>
<keyword evidence="7 9" id="KW-0472">Membrane</keyword>
<evidence type="ECO:0000256" key="3">
    <source>
        <dbReference type="ARBA" id="ARBA00022448"/>
    </source>
</evidence>
<evidence type="ECO:0000256" key="2">
    <source>
        <dbReference type="ARBA" id="ARBA00007520"/>
    </source>
</evidence>
<sequence length="653" mass="69589">MGMLLAALDQTIVSTALPTIVSDLGGLEHLSWVVTAYLLASTAATPLWGKLGDQYGRKKLFQTAIVIFLIGSALCGMAQNMPELIGFRALQGLGGGGLMVLSMAIVGDLVPPRERGKYQGMFGAVFGATSVLGPLLGGLFTEHLSWRWVFYINLPVGIVALAVIAAVLHIPRKSARHVIDYLGTFLIAAVATCLILVASLGGTTWGWGSAQLIGLAVLGVVLAVALVAVERRAAEPVLPLKLFRIRTFTLAAVISFIVGFAMFGALTYLPTFLQVVQGVTPTWSGVHMLPMVFGLLLSSTVSGQIVSRTGRWKVFPIAGTGVTVIGLLLLHQLDENSSTGEMSSYFFVFGLGLGLVMQVLVLIVQNAVSYEDLGVATSGATFFRSIGASFGVAIFGTVFASGLADKLTAALSGQQLPAGITPNSLKADPKGIGDLPPALRQPVLHAYASSITDVFLYAAPVAVLGFVLAWLLREDKLRGSVTAPDVTETLATNPVERSSYDEVCRALSVLGTREGRREIYEKITARAGLDLLPAASWLLLRIKKYGWAEPAELAERSTVPLSVVLAAARQVEERRLALREGLDLVLTEEGREAAERLAKAREESLAELLGDWWGPDRPTDLTKLVEELNAEMCGSDAERPHGRTAPRPRGNPA</sequence>
<dbReference type="Gene3D" id="1.20.1250.20">
    <property type="entry name" value="MFS general substrate transporter like domains"/>
    <property type="match status" value="1"/>
</dbReference>
<organism evidence="11">
    <name type="scientific">Streptomyces sp. R41</name>
    <dbReference type="NCBI Taxonomy" id="3238632"/>
    <lineage>
        <taxon>Bacteria</taxon>
        <taxon>Bacillati</taxon>
        <taxon>Actinomycetota</taxon>
        <taxon>Actinomycetes</taxon>
        <taxon>Kitasatosporales</taxon>
        <taxon>Streptomycetaceae</taxon>
        <taxon>Streptomyces</taxon>
    </lineage>
</organism>
<dbReference type="InterPro" id="IPR036390">
    <property type="entry name" value="WH_DNA-bd_sf"/>
</dbReference>
<dbReference type="SUPFAM" id="SSF103473">
    <property type="entry name" value="MFS general substrate transporter"/>
    <property type="match status" value="1"/>
</dbReference>
<dbReference type="FunFam" id="1.20.1720.10:FF:000004">
    <property type="entry name" value="EmrB/QacA family drug resistance transporter"/>
    <property type="match status" value="1"/>
</dbReference>
<feature type="transmembrane region" description="Helical" evidence="9">
    <location>
        <begin position="314"/>
        <end position="333"/>
    </location>
</feature>
<evidence type="ECO:0000256" key="7">
    <source>
        <dbReference type="ARBA" id="ARBA00023136"/>
    </source>
</evidence>
<dbReference type="InterPro" id="IPR011701">
    <property type="entry name" value="MFS"/>
</dbReference>
<evidence type="ECO:0000256" key="9">
    <source>
        <dbReference type="SAM" id="Phobius"/>
    </source>
</evidence>
<dbReference type="GO" id="GO:0022857">
    <property type="term" value="F:transmembrane transporter activity"/>
    <property type="evidence" value="ECO:0007669"/>
    <property type="project" value="InterPro"/>
</dbReference>
<feature type="transmembrane region" description="Helical" evidence="9">
    <location>
        <begin position="60"/>
        <end position="79"/>
    </location>
</feature>
<feature type="transmembrane region" description="Helical" evidence="9">
    <location>
        <begin position="345"/>
        <end position="364"/>
    </location>
</feature>
<feature type="transmembrane region" description="Helical" evidence="9">
    <location>
        <begin position="148"/>
        <end position="170"/>
    </location>
</feature>
<dbReference type="PROSITE" id="PS50850">
    <property type="entry name" value="MFS"/>
    <property type="match status" value="1"/>
</dbReference>
<dbReference type="NCBIfam" id="TIGR00711">
    <property type="entry name" value="efflux_EmrB"/>
    <property type="match status" value="1"/>
</dbReference>
<evidence type="ECO:0000256" key="4">
    <source>
        <dbReference type="ARBA" id="ARBA00022475"/>
    </source>
</evidence>
<reference evidence="11" key="1">
    <citation type="submission" date="2024-07" db="EMBL/GenBank/DDBJ databases">
        <authorList>
            <person name="Yu S.T."/>
        </authorList>
    </citation>
    <scope>NUCLEOTIDE SEQUENCE</scope>
    <source>
        <strain evidence="11">R41</strain>
    </source>
</reference>
<feature type="transmembrane region" description="Helical" evidence="9">
    <location>
        <begin position="85"/>
        <end position="106"/>
    </location>
</feature>
<dbReference type="EMBL" id="CP163443">
    <property type="protein sequence ID" value="XDQ58939.1"/>
    <property type="molecule type" value="Genomic_DNA"/>
</dbReference>
<evidence type="ECO:0000313" key="11">
    <source>
        <dbReference type="EMBL" id="XDQ58939.1"/>
    </source>
</evidence>
<dbReference type="SUPFAM" id="SSF46785">
    <property type="entry name" value="Winged helix' DNA-binding domain"/>
    <property type="match status" value="1"/>
</dbReference>
<feature type="transmembrane region" description="Helical" evidence="9">
    <location>
        <begin position="118"/>
        <end position="136"/>
    </location>
</feature>
<dbReference type="AlphaFoldDB" id="A0AB39S0R9"/>
<dbReference type="PANTHER" id="PTHR23501">
    <property type="entry name" value="MAJOR FACILITATOR SUPERFAMILY"/>
    <property type="match status" value="1"/>
</dbReference>
<accession>A0AB39S0R9</accession>
<evidence type="ECO:0000256" key="5">
    <source>
        <dbReference type="ARBA" id="ARBA00022692"/>
    </source>
</evidence>
<dbReference type="InterPro" id="IPR036259">
    <property type="entry name" value="MFS_trans_sf"/>
</dbReference>
<feature type="transmembrane region" description="Helical" evidence="9">
    <location>
        <begin position="454"/>
        <end position="472"/>
    </location>
</feature>
<dbReference type="InterPro" id="IPR004638">
    <property type="entry name" value="EmrB-like"/>
</dbReference>
<keyword evidence="6 9" id="KW-1133">Transmembrane helix</keyword>
<dbReference type="RefSeq" id="WP_369252252.1">
    <property type="nucleotide sequence ID" value="NZ_CP163443.1"/>
</dbReference>
<feature type="transmembrane region" description="Helical" evidence="9">
    <location>
        <begin position="289"/>
        <end position="307"/>
    </location>
</feature>
<evidence type="ECO:0000256" key="8">
    <source>
        <dbReference type="SAM" id="MobiDB-lite"/>
    </source>
</evidence>
<protein>
    <submittedName>
        <fullName evidence="11">DHA2 family efflux MFS transporter permease subunit</fullName>
    </submittedName>
</protein>
<feature type="region of interest" description="Disordered" evidence="8">
    <location>
        <begin position="632"/>
        <end position="653"/>
    </location>
</feature>
<keyword evidence="4" id="KW-1003">Cell membrane</keyword>
<evidence type="ECO:0000256" key="1">
    <source>
        <dbReference type="ARBA" id="ARBA00004651"/>
    </source>
</evidence>
<dbReference type="Gene3D" id="1.20.1720.10">
    <property type="entry name" value="Multidrug resistance protein D"/>
    <property type="match status" value="1"/>
</dbReference>
<keyword evidence="3" id="KW-0813">Transport</keyword>
<proteinExistence type="inferred from homology"/>